<evidence type="ECO:0000256" key="1">
    <source>
        <dbReference type="ARBA" id="ARBA00008883"/>
    </source>
</evidence>
<evidence type="ECO:0000256" key="7">
    <source>
        <dbReference type="ARBA" id="ARBA00053015"/>
    </source>
</evidence>
<dbReference type="EC" id="2.7.10.2" evidence="11"/>
<dbReference type="CDD" id="cd05387">
    <property type="entry name" value="BY-kinase"/>
    <property type="match status" value="1"/>
</dbReference>
<evidence type="ECO:0000313" key="11">
    <source>
        <dbReference type="EMBL" id="HJE38654.1"/>
    </source>
</evidence>
<keyword evidence="2 11" id="KW-0808">Transferase</keyword>
<keyword evidence="3" id="KW-0547">Nucleotide-binding</keyword>
<dbReference type="InterPro" id="IPR005702">
    <property type="entry name" value="Wzc-like_C"/>
</dbReference>
<dbReference type="PANTHER" id="PTHR32309:SF13">
    <property type="entry name" value="FERRIC ENTEROBACTIN TRANSPORT PROTEIN FEPE"/>
    <property type="match status" value="1"/>
</dbReference>
<dbReference type="FunFam" id="3.40.50.300:FF:000527">
    <property type="entry name" value="Tyrosine-protein kinase etk"/>
    <property type="match status" value="1"/>
</dbReference>
<protein>
    <submittedName>
        <fullName evidence="11">Polysaccharide biosynthesis tyrosine autokinase</fullName>
        <ecNumber evidence="11">2.7.10.2</ecNumber>
    </submittedName>
</protein>
<evidence type="ECO:0000256" key="9">
    <source>
        <dbReference type="SAM" id="Phobius"/>
    </source>
</evidence>
<dbReference type="SUPFAM" id="SSF52540">
    <property type="entry name" value="P-loop containing nucleoside triphosphate hydrolases"/>
    <property type="match status" value="1"/>
</dbReference>
<evidence type="ECO:0000256" key="4">
    <source>
        <dbReference type="ARBA" id="ARBA00022777"/>
    </source>
</evidence>
<comment type="caution">
    <text evidence="11">The sequence shown here is derived from an EMBL/GenBank/DDBJ whole genome shotgun (WGS) entry which is preliminary data.</text>
</comment>
<evidence type="ECO:0000256" key="5">
    <source>
        <dbReference type="ARBA" id="ARBA00022840"/>
    </source>
</evidence>
<keyword evidence="9" id="KW-0472">Membrane</keyword>
<reference evidence="11" key="1">
    <citation type="journal article" date="2021" name="PeerJ">
        <title>Extensive microbial diversity within the chicken gut microbiome revealed by metagenomics and culture.</title>
        <authorList>
            <person name="Gilroy R."/>
            <person name="Ravi A."/>
            <person name="Getino M."/>
            <person name="Pursley I."/>
            <person name="Horton D.L."/>
            <person name="Alikhan N.F."/>
            <person name="Baker D."/>
            <person name="Gharbi K."/>
            <person name="Hall N."/>
            <person name="Watson M."/>
            <person name="Adriaenssens E.M."/>
            <person name="Foster-Nyarko E."/>
            <person name="Jarju S."/>
            <person name="Secka A."/>
            <person name="Antonio M."/>
            <person name="Oren A."/>
            <person name="Chaudhuri R.R."/>
            <person name="La Ragione R."/>
            <person name="Hildebrand F."/>
            <person name="Pallen M.J."/>
        </authorList>
    </citation>
    <scope>NUCLEOTIDE SEQUENCE</scope>
    <source>
        <strain evidence="11">4100</strain>
    </source>
</reference>
<keyword evidence="5" id="KW-0067">ATP-binding</keyword>
<accession>A0A921JI58</accession>
<feature type="transmembrane region" description="Helical" evidence="9">
    <location>
        <begin position="470"/>
        <end position="490"/>
    </location>
</feature>
<dbReference type="GO" id="GO:0005886">
    <property type="term" value="C:plasma membrane"/>
    <property type="evidence" value="ECO:0007669"/>
    <property type="project" value="TreeGrafter"/>
</dbReference>
<dbReference type="NCBIfam" id="TIGR01007">
    <property type="entry name" value="eps_fam"/>
    <property type="match status" value="1"/>
</dbReference>
<evidence type="ECO:0000313" key="12">
    <source>
        <dbReference type="Proteomes" id="UP000711407"/>
    </source>
</evidence>
<evidence type="ECO:0000256" key="6">
    <source>
        <dbReference type="ARBA" id="ARBA00023137"/>
    </source>
</evidence>
<dbReference type="GO" id="GO:0005524">
    <property type="term" value="F:ATP binding"/>
    <property type="evidence" value="ECO:0007669"/>
    <property type="project" value="UniProtKB-KW"/>
</dbReference>
<dbReference type="Pfam" id="PF01656">
    <property type="entry name" value="CbiA"/>
    <property type="match status" value="1"/>
</dbReference>
<keyword evidence="9" id="KW-1133">Transmembrane helix</keyword>
<gene>
    <name evidence="11" type="ORF">K8V47_02675</name>
</gene>
<keyword evidence="8" id="KW-0175">Coiled coil</keyword>
<dbReference type="Proteomes" id="UP000711407">
    <property type="component" value="Unassembled WGS sequence"/>
</dbReference>
<dbReference type="GO" id="GO:0042802">
    <property type="term" value="F:identical protein binding"/>
    <property type="evidence" value="ECO:0007669"/>
    <property type="project" value="UniProtKB-ARBA"/>
</dbReference>
<dbReference type="InterPro" id="IPR050445">
    <property type="entry name" value="Bact_polysacc_biosynth/exp"/>
</dbReference>
<dbReference type="EMBL" id="DYXT01000017">
    <property type="protein sequence ID" value="HJE38654.1"/>
    <property type="molecule type" value="Genomic_DNA"/>
</dbReference>
<dbReference type="InterPro" id="IPR027417">
    <property type="entry name" value="P-loop_NTPase"/>
</dbReference>
<evidence type="ECO:0000256" key="2">
    <source>
        <dbReference type="ARBA" id="ARBA00022679"/>
    </source>
</evidence>
<keyword evidence="9" id="KW-0812">Transmembrane</keyword>
<keyword evidence="6" id="KW-0829">Tyrosine-protein kinase</keyword>
<evidence type="ECO:0000256" key="3">
    <source>
        <dbReference type="ARBA" id="ARBA00022741"/>
    </source>
</evidence>
<dbReference type="Gene3D" id="3.40.50.300">
    <property type="entry name" value="P-loop containing nucleotide triphosphate hydrolases"/>
    <property type="match status" value="1"/>
</dbReference>
<sequence>MFCSAIGLLYAYRKSPQFVVEANIMVRPEKSSLGSIASNFDLGIGSLQSMEVDDELSFISSYSVMNQVVRDMQLNVGYYVKKNLLKTVSAPLTSPLKLVADPAIADTISTSLLFKVKVGKGAKDIEITAKELKDNTVIGEVEVSSFPVSLKTAYGQFIIDKTDEYNPEKSLKENIVYSPYGAVTEWYRSEVAISIPSRKSNRISLSYKSTDPNFACQLLDNLIEAYQSQEIARKRVQQQRTLDFVNERLRMINDELASSESNIEKFKKENQLTDIAADASFALTKMGEVQKQLLEAETQLEIINLARTFIADPENKYNLIPVINSTNDANSSIDNKGIQEYNALVLQRVTLTNNAKGNNIALRNIEEQLDALRENIALSLNKSYNSQKIIVANLRNENNATLGRLNQLPADERTYVNIKRHQTVQEGLYMYLLQLREETELNISNAVSRADIVDNAFVYSDPIGIGLKKALMGAVFIGVMIPLCLIYLLMQLKLKFSTKAEAERISEMPVIGEICESKSGNHIVVGNNASSSSAELFRLMRSNLGFVLTDSSHKVLLVTSSKSGEGKSFISTNLACSFALLKKRTLIIGADIRKPRLAEYFGIQPKWGLTQYVANDEITIDMLINHMPDNDNLDIITAGPIPPNPAELLSSPKVAALIEWAREHYDYVVIDSAPVGAVSDSFSFAKLADATLYVCRVNYTLTKDLKYANSIFAANRLPKMVLVVNGVEIKMGYGYGYGYGYDHDKKKKKRFGIF</sequence>
<dbReference type="PANTHER" id="PTHR32309">
    <property type="entry name" value="TYROSINE-PROTEIN KINASE"/>
    <property type="match status" value="1"/>
</dbReference>
<dbReference type="AlphaFoldDB" id="A0A921JI58"/>
<feature type="coiled-coil region" evidence="8">
    <location>
        <begin position="219"/>
        <end position="269"/>
    </location>
</feature>
<evidence type="ECO:0000256" key="8">
    <source>
        <dbReference type="SAM" id="Coils"/>
    </source>
</evidence>
<comment type="catalytic activity">
    <reaction evidence="7">
        <text>L-tyrosyl-[protein] + ATP = O-phospho-L-tyrosyl-[protein] + ADP + H(+)</text>
        <dbReference type="Rhea" id="RHEA:10596"/>
        <dbReference type="Rhea" id="RHEA-COMP:10136"/>
        <dbReference type="Rhea" id="RHEA-COMP:20101"/>
        <dbReference type="ChEBI" id="CHEBI:15378"/>
        <dbReference type="ChEBI" id="CHEBI:30616"/>
        <dbReference type="ChEBI" id="CHEBI:46858"/>
        <dbReference type="ChEBI" id="CHEBI:61978"/>
        <dbReference type="ChEBI" id="CHEBI:456216"/>
    </reaction>
</comment>
<feature type="domain" description="CobQ/CobB/MinD/ParA nucleotide binding" evidence="10">
    <location>
        <begin position="557"/>
        <end position="603"/>
    </location>
</feature>
<name>A0A921JI58_9BACT</name>
<evidence type="ECO:0000259" key="10">
    <source>
        <dbReference type="Pfam" id="PF01656"/>
    </source>
</evidence>
<comment type="similarity">
    <text evidence="1">Belongs to the etk/wzc family.</text>
</comment>
<reference evidence="11" key="2">
    <citation type="submission" date="2021-09" db="EMBL/GenBank/DDBJ databases">
        <authorList>
            <person name="Gilroy R."/>
        </authorList>
    </citation>
    <scope>NUCLEOTIDE SEQUENCE</scope>
    <source>
        <strain evidence="11">4100</strain>
    </source>
</reference>
<dbReference type="GO" id="GO:0004715">
    <property type="term" value="F:non-membrane spanning protein tyrosine kinase activity"/>
    <property type="evidence" value="ECO:0007669"/>
    <property type="project" value="UniProtKB-EC"/>
</dbReference>
<feature type="coiled-coil region" evidence="8">
    <location>
        <begin position="355"/>
        <end position="382"/>
    </location>
</feature>
<dbReference type="InterPro" id="IPR002586">
    <property type="entry name" value="CobQ/CobB/MinD/ParA_Nub-bd_dom"/>
</dbReference>
<proteinExistence type="inferred from homology"/>
<keyword evidence="4" id="KW-0418">Kinase</keyword>
<organism evidence="11 12">
    <name type="scientific">Candidatus Amulumruptor caecigallinarius</name>
    <dbReference type="NCBI Taxonomy" id="2109911"/>
    <lineage>
        <taxon>Bacteria</taxon>
        <taxon>Pseudomonadati</taxon>
        <taxon>Bacteroidota</taxon>
        <taxon>Bacteroidia</taxon>
        <taxon>Bacteroidales</taxon>
        <taxon>Muribaculaceae</taxon>
        <taxon>Candidatus Amulumruptor</taxon>
    </lineage>
</organism>